<protein>
    <submittedName>
        <fullName evidence="1">Uncharacterized protein</fullName>
    </submittedName>
</protein>
<gene>
    <name evidence="1" type="ORF">GP486_003862</name>
</gene>
<sequence>MCIVDEAAVTTFRLTRAEEAKILVVEPSQLQPIEEEFVSDFPTSPVAALCGAFRRLDNAYFENSLYGRTLIRVHTPKSPFSDECPAFVSELFCDSTYHNEAEGPHMVFVINDRLPQKRSLTVWVAADDLGAGSPASTLRLLFKGLAQARHGMRHFCSIPLREWKASEGG</sequence>
<comment type="caution">
    <text evidence="1">The sequence shown here is derived from an EMBL/GenBank/DDBJ whole genome shotgun (WGS) entry which is preliminary data.</text>
</comment>
<organism evidence="1 2">
    <name type="scientific">Trichoglossum hirsutum</name>
    <dbReference type="NCBI Taxonomy" id="265104"/>
    <lineage>
        <taxon>Eukaryota</taxon>
        <taxon>Fungi</taxon>
        <taxon>Dikarya</taxon>
        <taxon>Ascomycota</taxon>
        <taxon>Pezizomycotina</taxon>
        <taxon>Geoglossomycetes</taxon>
        <taxon>Geoglossales</taxon>
        <taxon>Geoglossaceae</taxon>
        <taxon>Trichoglossum</taxon>
    </lineage>
</organism>
<keyword evidence="2" id="KW-1185">Reference proteome</keyword>
<dbReference type="EMBL" id="JAGHQM010000555">
    <property type="protein sequence ID" value="KAH0559623.1"/>
    <property type="molecule type" value="Genomic_DNA"/>
</dbReference>
<proteinExistence type="predicted"/>
<accession>A0A9P8LC94</accession>
<reference evidence="1" key="1">
    <citation type="submission" date="2021-03" db="EMBL/GenBank/DDBJ databases">
        <title>Comparative genomics and phylogenomic investigation of the class Geoglossomycetes provide insights into ecological specialization and systematics.</title>
        <authorList>
            <person name="Melie T."/>
            <person name="Pirro S."/>
            <person name="Miller A.N."/>
            <person name="Quandt A."/>
        </authorList>
    </citation>
    <scope>NUCLEOTIDE SEQUENCE</scope>
    <source>
        <strain evidence="1">CAQ_001_2017</strain>
    </source>
</reference>
<dbReference type="AlphaFoldDB" id="A0A9P8LC94"/>
<evidence type="ECO:0000313" key="2">
    <source>
        <dbReference type="Proteomes" id="UP000750711"/>
    </source>
</evidence>
<name>A0A9P8LC94_9PEZI</name>
<dbReference type="Proteomes" id="UP000750711">
    <property type="component" value="Unassembled WGS sequence"/>
</dbReference>
<evidence type="ECO:0000313" key="1">
    <source>
        <dbReference type="EMBL" id="KAH0559623.1"/>
    </source>
</evidence>